<dbReference type="GO" id="GO:0020037">
    <property type="term" value="F:heme binding"/>
    <property type="evidence" value="ECO:0007669"/>
    <property type="project" value="InterPro"/>
</dbReference>
<dbReference type="HOGENOM" id="CLU_005632_1_0_0"/>
<dbReference type="STRING" id="530564.Psta_2733"/>
<dbReference type="eggNOG" id="COG2010">
    <property type="taxonomic scope" value="Bacteria"/>
</dbReference>
<dbReference type="EMBL" id="CP001848">
    <property type="protein sequence ID" value="ADB17401.1"/>
    <property type="molecule type" value="Genomic_DNA"/>
</dbReference>
<dbReference type="PROSITE" id="PS51007">
    <property type="entry name" value="CYTC"/>
    <property type="match status" value="1"/>
</dbReference>
<keyword evidence="1 4" id="KW-0349">Heme</keyword>
<keyword evidence="2 4" id="KW-0479">Metal-binding</keyword>
<evidence type="ECO:0000256" key="5">
    <source>
        <dbReference type="SAM" id="Coils"/>
    </source>
</evidence>
<feature type="region of interest" description="Disordered" evidence="6">
    <location>
        <begin position="314"/>
        <end position="335"/>
    </location>
</feature>
<dbReference type="KEGG" id="psl:Psta_2733"/>
<proteinExistence type="predicted"/>
<feature type="chain" id="PRO_5003036076" description="Cytochrome c domain-containing protein" evidence="7">
    <location>
        <begin position="31"/>
        <end position="862"/>
    </location>
</feature>
<dbReference type="InterPro" id="IPR022655">
    <property type="entry name" value="DUF1553"/>
</dbReference>
<evidence type="ECO:0000256" key="3">
    <source>
        <dbReference type="ARBA" id="ARBA00023004"/>
    </source>
</evidence>
<feature type="coiled-coil region" evidence="5">
    <location>
        <begin position="396"/>
        <end position="423"/>
    </location>
</feature>
<keyword evidence="3 4" id="KW-0408">Iron</keyword>
<dbReference type="PANTHER" id="PTHR35889:SF3">
    <property type="entry name" value="F-BOX DOMAIN-CONTAINING PROTEIN"/>
    <property type="match status" value="1"/>
</dbReference>
<dbReference type="InterPro" id="IPR011429">
    <property type="entry name" value="Cyt_c_Planctomycete-type"/>
</dbReference>
<feature type="domain" description="Cytochrome c" evidence="8">
    <location>
        <begin position="341"/>
        <end position="561"/>
    </location>
</feature>
<evidence type="ECO:0000256" key="7">
    <source>
        <dbReference type="SAM" id="SignalP"/>
    </source>
</evidence>
<organism evidence="9 10">
    <name type="scientific">Pirellula staleyi (strain ATCC 27377 / DSM 6068 / ICPB 4128)</name>
    <name type="common">Pirella staleyi</name>
    <dbReference type="NCBI Taxonomy" id="530564"/>
    <lineage>
        <taxon>Bacteria</taxon>
        <taxon>Pseudomonadati</taxon>
        <taxon>Planctomycetota</taxon>
        <taxon>Planctomycetia</taxon>
        <taxon>Pirellulales</taxon>
        <taxon>Pirellulaceae</taxon>
        <taxon>Pirellula</taxon>
    </lineage>
</organism>
<keyword evidence="10" id="KW-1185">Reference proteome</keyword>
<evidence type="ECO:0000256" key="4">
    <source>
        <dbReference type="PROSITE-ProRule" id="PRU00433"/>
    </source>
</evidence>
<dbReference type="OrthoDB" id="127107at2"/>
<accession>D2R6V1</accession>
<dbReference type="Proteomes" id="UP000001887">
    <property type="component" value="Chromosome"/>
</dbReference>
<dbReference type="Pfam" id="PF07587">
    <property type="entry name" value="PSD1"/>
    <property type="match status" value="1"/>
</dbReference>
<dbReference type="GO" id="GO:0046872">
    <property type="term" value="F:metal ion binding"/>
    <property type="evidence" value="ECO:0007669"/>
    <property type="project" value="UniProtKB-KW"/>
</dbReference>
<evidence type="ECO:0000256" key="1">
    <source>
        <dbReference type="ARBA" id="ARBA00022617"/>
    </source>
</evidence>
<evidence type="ECO:0000256" key="6">
    <source>
        <dbReference type="SAM" id="MobiDB-lite"/>
    </source>
</evidence>
<dbReference type="Pfam" id="PF07583">
    <property type="entry name" value="PSCyt2"/>
    <property type="match status" value="1"/>
</dbReference>
<feature type="signal peptide" evidence="7">
    <location>
        <begin position="1"/>
        <end position="30"/>
    </location>
</feature>
<evidence type="ECO:0000259" key="8">
    <source>
        <dbReference type="PROSITE" id="PS51007"/>
    </source>
</evidence>
<protein>
    <recommendedName>
        <fullName evidence="8">Cytochrome c domain-containing protein</fullName>
    </recommendedName>
</protein>
<dbReference type="InterPro" id="IPR036909">
    <property type="entry name" value="Cyt_c-like_dom_sf"/>
</dbReference>
<dbReference type="GO" id="GO:0009055">
    <property type="term" value="F:electron transfer activity"/>
    <property type="evidence" value="ECO:0007669"/>
    <property type="project" value="InterPro"/>
</dbReference>
<dbReference type="SUPFAM" id="SSF46626">
    <property type="entry name" value="Cytochrome c"/>
    <property type="match status" value="1"/>
</dbReference>
<reference evidence="9 10" key="1">
    <citation type="journal article" date="2009" name="Stand. Genomic Sci.">
        <title>Complete genome sequence of Pirellula staleyi type strain (ATCC 27377).</title>
        <authorList>
            <person name="Clum A."/>
            <person name="Tindall B.J."/>
            <person name="Sikorski J."/>
            <person name="Ivanova N."/>
            <person name="Mavrommatis K."/>
            <person name="Lucas S."/>
            <person name="Glavina del Rio T."/>
            <person name="Nolan M."/>
            <person name="Chen F."/>
            <person name="Tice H."/>
            <person name="Pitluck S."/>
            <person name="Cheng J.F."/>
            <person name="Chertkov O."/>
            <person name="Brettin T."/>
            <person name="Han C."/>
            <person name="Detter J.C."/>
            <person name="Kuske C."/>
            <person name="Bruce D."/>
            <person name="Goodwin L."/>
            <person name="Ovchinikova G."/>
            <person name="Pati A."/>
            <person name="Mikhailova N."/>
            <person name="Chen A."/>
            <person name="Palaniappan K."/>
            <person name="Land M."/>
            <person name="Hauser L."/>
            <person name="Chang Y.J."/>
            <person name="Jeffries C.D."/>
            <person name="Chain P."/>
            <person name="Rohde M."/>
            <person name="Goker M."/>
            <person name="Bristow J."/>
            <person name="Eisen J.A."/>
            <person name="Markowitz V."/>
            <person name="Hugenholtz P."/>
            <person name="Kyrpides N.C."/>
            <person name="Klenk H.P."/>
            <person name="Lapidus A."/>
        </authorList>
    </citation>
    <scope>NUCLEOTIDE SEQUENCE [LARGE SCALE GENOMIC DNA]</scope>
    <source>
        <strain evidence="10">ATCC 27377 / DSM 6068 / ICPB 4128</strain>
    </source>
</reference>
<dbReference type="PANTHER" id="PTHR35889">
    <property type="entry name" value="CYCLOINULO-OLIGOSACCHARIDE FRUCTANOTRANSFERASE-RELATED"/>
    <property type="match status" value="1"/>
</dbReference>
<dbReference type="InterPro" id="IPR009056">
    <property type="entry name" value="Cyt_c-like_dom"/>
</dbReference>
<dbReference type="Pfam" id="PF07635">
    <property type="entry name" value="PSCyt1"/>
    <property type="match status" value="1"/>
</dbReference>
<keyword evidence="5" id="KW-0175">Coiled coil</keyword>
<evidence type="ECO:0000313" key="9">
    <source>
        <dbReference type="EMBL" id="ADB17401.1"/>
    </source>
</evidence>
<dbReference type="AlphaFoldDB" id="D2R6V1"/>
<name>D2R6V1_PIRSD</name>
<dbReference type="InterPro" id="IPR011444">
    <property type="entry name" value="DUF1549"/>
</dbReference>
<sequence precursor="true">MTSPLNHSLHRPLALLVAMLLATYAGTSSAEEPSQSALPKVDYAREIEPLLRRSCYSCHGSEVQESGLRLDDRARAMMGGDLGPVIAAGKSADSRLARVLDGSDDELEQMPPEGKGKPLSAGEVALIRRWIDEGATWPQSDATKPVGSDHWAWQPLVVHEVDQQLLAGRGAARENFIDDWVQQRLAREKIAPAPAAPKHTQLRRVYFDLLGLLPTPEEAAKFTSSTAPDAYEQLLDRLLASPHFGERWGRHWLDLARYADSDGYEKDKPREFAFRYRDWVIESLNSDLPFDQFAQLQIAGDMLATPADPQGTIASGFHRNTLHNAEGGIDPEEDRTKKTVDRINTVGSVFLGLTVGCAQCHTHKYDPITQREYFSLYAMFNSADEVNPDVPRASDQEQLAKAMHAYEKRLKKLESDLAQWDAEQLALAIERWETSTKTDEKLLEKLPENLRAILARDAAARSDADREVMAQHVRDNDAERAKLAKEIADHRAKRPALRIEAKVQSLVERKAPRETRLHIRGDFLSPGDVVQPGTPAALPKLSPRGSTADRIDLAHWMTSDASPLVARVLVNRVWLHLFGKGLVTSSDDFGKQGSPPTHPELLDALAADFIEHDWSLKHLLRTIMRSHTYRQSSVARPELMAIDPDNSLLARQVRRRIEAELIRDISLAAAGDLATQIGGASVRPPQPAEYASLTYAGSAKWTESTGSDRYRRGMYTFFQRTSPYPMLMTFDCPDSNETSPRRQISNTPLQALTLFNDPVFYEAAAGLARRVQRDVPAAESSKTEAGDAPLAEQIERQRIDRLVLICLARPASSSEAATLAKLVDAQRTASLAAGHDPQRAEQEAWHHASRVMLNLDQFMTRE</sequence>
<gene>
    <name evidence="9" type="ordered locus">Psta_2733</name>
</gene>
<keyword evidence="7" id="KW-0732">Signal</keyword>
<evidence type="ECO:0000313" key="10">
    <source>
        <dbReference type="Proteomes" id="UP000001887"/>
    </source>
</evidence>
<evidence type="ECO:0000256" key="2">
    <source>
        <dbReference type="ARBA" id="ARBA00022723"/>
    </source>
</evidence>